<keyword evidence="3" id="KW-1185">Reference proteome</keyword>
<feature type="compositionally biased region" description="Basic and acidic residues" evidence="1">
    <location>
        <begin position="87"/>
        <end position="100"/>
    </location>
</feature>
<evidence type="ECO:0000313" key="3">
    <source>
        <dbReference type="Proteomes" id="UP000038010"/>
    </source>
</evidence>
<proteinExistence type="predicted"/>
<feature type="region of interest" description="Disordered" evidence="1">
    <location>
        <begin position="1"/>
        <end position="128"/>
    </location>
</feature>
<feature type="compositionally biased region" description="Pro residues" evidence="1">
    <location>
        <begin position="30"/>
        <end position="45"/>
    </location>
</feature>
<dbReference type="RefSeq" id="XP_018003555.1">
    <property type="nucleotide sequence ID" value="XM_018147196.1"/>
</dbReference>
<dbReference type="EMBL" id="LFJN01000005">
    <property type="protein sequence ID" value="KPI43592.1"/>
    <property type="molecule type" value="Genomic_DNA"/>
</dbReference>
<dbReference type="GeneID" id="28739075"/>
<dbReference type="Proteomes" id="UP000038010">
    <property type="component" value="Unassembled WGS sequence"/>
</dbReference>
<accession>A0A0N1HE59</accession>
<name>A0A0N1HE59_9EURO</name>
<reference evidence="2 3" key="1">
    <citation type="submission" date="2015-06" db="EMBL/GenBank/DDBJ databases">
        <title>Draft genome of the ant-associated black yeast Phialophora attae CBS 131958.</title>
        <authorList>
            <person name="Moreno L.F."/>
            <person name="Stielow B.J."/>
            <person name="de Hoog S."/>
            <person name="Vicente V.A."/>
            <person name="Weiss V.A."/>
            <person name="de Vries M."/>
            <person name="Cruz L.M."/>
            <person name="Souza E.M."/>
        </authorList>
    </citation>
    <scope>NUCLEOTIDE SEQUENCE [LARGE SCALE GENOMIC DNA]</scope>
    <source>
        <strain evidence="2 3">CBS 131958</strain>
    </source>
</reference>
<feature type="region of interest" description="Disordered" evidence="1">
    <location>
        <begin position="240"/>
        <end position="272"/>
    </location>
</feature>
<dbReference type="AlphaFoldDB" id="A0A0N1HE59"/>
<dbReference type="STRING" id="1664694.A0A0N1HE59"/>
<dbReference type="OrthoDB" id="8068875at2759"/>
<organism evidence="2 3">
    <name type="scientific">Cyphellophora attinorum</name>
    <dbReference type="NCBI Taxonomy" id="1664694"/>
    <lineage>
        <taxon>Eukaryota</taxon>
        <taxon>Fungi</taxon>
        <taxon>Dikarya</taxon>
        <taxon>Ascomycota</taxon>
        <taxon>Pezizomycotina</taxon>
        <taxon>Eurotiomycetes</taxon>
        <taxon>Chaetothyriomycetidae</taxon>
        <taxon>Chaetothyriales</taxon>
        <taxon>Cyphellophoraceae</taxon>
        <taxon>Cyphellophora</taxon>
    </lineage>
</organism>
<evidence type="ECO:0000313" key="2">
    <source>
        <dbReference type="EMBL" id="KPI43592.1"/>
    </source>
</evidence>
<feature type="compositionally biased region" description="Polar residues" evidence="1">
    <location>
        <begin position="64"/>
        <end position="75"/>
    </location>
</feature>
<feature type="compositionally biased region" description="Basic and acidic residues" evidence="1">
    <location>
        <begin position="1"/>
        <end position="12"/>
    </location>
</feature>
<protein>
    <submittedName>
        <fullName evidence="2">Uncharacterized protein</fullName>
    </submittedName>
</protein>
<dbReference type="VEuPathDB" id="FungiDB:AB675_6872"/>
<sequence>MPSLHHAHEAQQAERAPARPLPAQRSPVHARPPPDYNRPLPPPPNYTVDNYDVPTLRRKPVPSETPSPQAHTRSFSHPFPSLFGWGKGDKRSRGDSKDQSTDEQATPRNGAVVKEQPVAASASGKQEPITGKCMTCDATVRWPQGLKVFRCTTCLTINDLEPYIEPGSTSSGPPIRRSLPISIARTRSLLDGCLDHYFERRLRGGGVSRSKPTAAADQTVVDHATVPQEVDGNGLFTAFFNDDESPPSTPRPLLKIRSTSDPAMTPIRPRRR</sequence>
<gene>
    <name evidence="2" type="ORF">AB675_6872</name>
</gene>
<evidence type="ECO:0000256" key="1">
    <source>
        <dbReference type="SAM" id="MobiDB-lite"/>
    </source>
</evidence>
<comment type="caution">
    <text evidence="2">The sequence shown here is derived from an EMBL/GenBank/DDBJ whole genome shotgun (WGS) entry which is preliminary data.</text>
</comment>